<dbReference type="WBParaSite" id="ACRNAN_scaffold8627.g30380.t1">
    <property type="protein sequence ID" value="ACRNAN_scaffold8627.g30380.t1"/>
    <property type="gene ID" value="ACRNAN_scaffold8627.g30380"/>
</dbReference>
<proteinExistence type="predicted"/>
<evidence type="ECO:0000313" key="3">
    <source>
        <dbReference type="WBParaSite" id="ACRNAN_scaffold8627.g30380.t1"/>
    </source>
</evidence>
<organism evidence="2 3">
    <name type="scientific">Acrobeloides nanus</name>
    <dbReference type="NCBI Taxonomy" id="290746"/>
    <lineage>
        <taxon>Eukaryota</taxon>
        <taxon>Metazoa</taxon>
        <taxon>Ecdysozoa</taxon>
        <taxon>Nematoda</taxon>
        <taxon>Chromadorea</taxon>
        <taxon>Rhabditida</taxon>
        <taxon>Tylenchina</taxon>
        <taxon>Cephalobomorpha</taxon>
        <taxon>Cephaloboidea</taxon>
        <taxon>Cephalobidae</taxon>
        <taxon>Acrobeloides</taxon>
    </lineage>
</organism>
<name>A0A914EJQ3_9BILA</name>
<evidence type="ECO:0000256" key="1">
    <source>
        <dbReference type="SAM" id="Phobius"/>
    </source>
</evidence>
<keyword evidence="2" id="KW-1185">Reference proteome</keyword>
<sequence>MAFEAGHLTAAARSLFTQHNLHAHIPVSLSRDSHHPEGFQAKPLSRRYLWHRQERDGTIVQTTHERDNQERDDNCACNSLHRTVLVVLLIVQFLYSVLVRSVIVYVIFFTAFMFSL</sequence>
<keyword evidence="1" id="KW-1133">Transmembrane helix</keyword>
<keyword evidence="1" id="KW-0812">Transmembrane</keyword>
<protein>
    <submittedName>
        <fullName evidence="3">Uncharacterized protein</fullName>
    </submittedName>
</protein>
<keyword evidence="1" id="KW-0472">Membrane</keyword>
<dbReference type="Proteomes" id="UP000887540">
    <property type="component" value="Unplaced"/>
</dbReference>
<evidence type="ECO:0000313" key="2">
    <source>
        <dbReference type="Proteomes" id="UP000887540"/>
    </source>
</evidence>
<reference evidence="3" key="1">
    <citation type="submission" date="2022-11" db="UniProtKB">
        <authorList>
            <consortium name="WormBaseParasite"/>
        </authorList>
    </citation>
    <scope>IDENTIFICATION</scope>
</reference>
<feature type="transmembrane region" description="Helical" evidence="1">
    <location>
        <begin position="84"/>
        <end position="114"/>
    </location>
</feature>
<dbReference type="AlphaFoldDB" id="A0A914EJQ3"/>
<accession>A0A914EJQ3</accession>